<dbReference type="Proteomes" id="UP000290174">
    <property type="component" value="Unassembled WGS sequence"/>
</dbReference>
<dbReference type="EMBL" id="RKMK01000004">
    <property type="protein sequence ID" value="RXH01565.1"/>
    <property type="molecule type" value="Genomic_DNA"/>
</dbReference>
<evidence type="ECO:0000256" key="2">
    <source>
        <dbReference type="SAM" id="MobiDB-lite"/>
    </source>
</evidence>
<evidence type="ECO:0000313" key="4">
    <source>
        <dbReference type="Proteomes" id="UP000290174"/>
    </source>
</evidence>
<evidence type="ECO:0000313" key="3">
    <source>
        <dbReference type="EMBL" id="RXH01565.1"/>
    </source>
</evidence>
<gene>
    <name evidence="3" type="primary">ybgF</name>
    <name evidence="1" type="synonym">cpoB</name>
    <name evidence="3" type="ORF">EAS61_06270</name>
</gene>
<keyword evidence="1" id="KW-0132">Cell division</keyword>
<reference evidence="3 4" key="1">
    <citation type="submission" date="2018-11" db="EMBL/GenBank/DDBJ databases">
        <title>Bradyrhizobium sp. nov., isolated from effective nodules of peanut in China.</title>
        <authorList>
            <person name="Li Y."/>
        </authorList>
    </citation>
    <scope>NUCLEOTIDE SEQUENCE [LARGE SCALE GENOMIC DNA]</scope>
    <source>
        <strain evidence="3 4">CCBAU 51770</strain>
    </source>
</reference>
<keyword evidence="1" id="KW-0574">Periplasm</keyword>
<dbReference type="AlphaFoldDB" id="A0A4V1KXA7"/>
<feature type="region of interest" description="Disordered" evidence="2">
    <location>
        <begin position="181"/>
        <end position="289"/>
    </location>
</feature>
<keyword evidence="1" id="KW-0175">Coiled coil</keyword>
<sequence>MPAPSRAPVSFQHSVTETPWYQSHFWRTPLQCVARRMFRRRPFRFCRQGKMSSRFKVFTGTAAIAALLSLCSPALAQSIVAQSDDADPEMRIERLENQLRQLTGQNEELQYRNRQLEERLRALEGGAQSAPGQAPNVAAMPPAQIAPSQVAPGYRQQQPQQQAVQPNYEQPQIAAPAPIVQEQPAPGAPGTRRRGDAFDPNQNPTAPGAPRALGGGQQPMPAGAPSGAPGGRGAGEPLDLANTSPRYQQQAAPPAAQPGYPPAQSGHPAPSGGAGLTTLPPSATPRDEFDLGIGYMQRKDYALAEQTMKNFAQKYPSDPLLGDAQYWLGESYFQRQQYRDSAEAFLAVTTKYEKSAKAPDALLRLGQSLAALKEKEAACAAFGEVGRKYPRASAGVKAAVDREQKRVKC</sequence>
<dbReference type="Pfam" id="PF13432">
    <property type="entry name" value="TPR_16"/>
    <property type="match status" value="1"/>
</dbReference>
<comment type="similarity">
    <text evidence="1">Belongs to the CpoB family.</text>
</comment>
<dbReference type="Pfam" id="PF13174">
    <property type="entry name" value="TPR_6"/>
    <property type="match status" value="1"/>
</dbReference>
<evidence type="ECO:0000256" key="1">
    <source>
        <dbReference type="HAMAP-Rule" id="MF_02066"/>
    </source>
</evidence>
<keyword evidence="1" id="KW-0131">Cell cycle</keyword>
<protein>
    <recommendedName>
        <fullName evidence="1">Cell division coordinator CpoB</fullName>
    </recommendedName>
</protein>
<dbReference type="InterPro" id="IPR034706">
    <property type="entry name" value="CpoB"/>
</dbReference>
<comment type="subcellular location">
    <subcellularLocation>
        <location evidence="1">Periplasm</location>
    </subcellularLocation>
</comment>
<dbReference type="GO" id="GO:0043093">
    <property type="term" value="P:FtsZ-dependent cytokinesis"/>
    <property type="evidence" value="ECO:0007669"/>
    <property type="project" value="UniProtKB-UniRule"/>
</dbReference>
<dbReference type="SUPFAM" id="SSF48452">
    <property type="entry name" value="TPR-like"/>
    <property type="match status" value="1"/>
</dbReference>
<feature type="compositionally biased region" description="Low complexity" evidence="2">
    <location>
        <begin position="149"/>
        <end position="169"/>
    </location>
</feature>
<name>A0A4V1KXA7_9BRAD</name>
<organism evidence="3 4">
    <name type="scientific">Bradyrhizobium zhanjiangense</name>
    <dbReference type="NCBI Taxonomy" id="1325107"/>
    <lineage>
        <taxon>Bacteria</taxon>
        <taxon>Pseudomonadati</taxon>
        <taxon>Pseudomonadota</taxon>
        <taxon>Alphaproteobacteria</taxon>
        <taxon>Hyphomicrobiales</taxon>
        <taxon>Nitrobacteraceae</taxon>
        <taxon>Bradyrhizobium</taxon>
    </lineage>
</organism>
<comment type="function">
    <text evidence="1">Mediates coordination of peptidoglycan synthesis and outer membrane constriction during cell division.</text>
</comment>
<dbReference type="HAMAP" id="MF_02066">
    <property type="entry name" value="CpoB"/>
    <property type="match status" value="1"/>
</dbReference>
<feature type="compositionally biased region" description="Low complexity" evidence="2">
    <location>
        <begin position="218"/>
        <end position="227"/>
    </location>
</feature>
<dbReference type="GO" id="GO:0030288">
    <property type="term" value="C:outer membrane-bounded periplasmic space"/>
    <property type="evidence" value="ECO:0007669"/>
    <property type="project" value="UniProtKB-UniRule"/>
</dbReference>
<feature type="coiled-coil region" evidence="1">
    <location>
        <begin position="92"/>
        <end position="126"/>
    </location>
</feature>
<feature type="region of interest" description="Disordered" evidence="2">
    <location>
        <begin position="148"/>
        <end position="169"/>
    </location>
</feature>
<dbReference type="NCBIfam" id="TIGR02795">
    <property type="entry name" value="tol_pal_ybgF"/>
    <property type="match status" value="1"/>
</dbReference>
<proteinExistence type="inferred from homology"/>
<dbReference type="InterPro" id="IPR011990">
    <property type="entry name" value="TPR-like_helical_dom_sf"/>
</dbReference>
<dbReference type="InterPro" id="IPR019734">
    <property type="entry name" value="TPR_rpt"/>
</dbReference>
<keyword evidence="1" id="KW-0732">Signal</keyword>
<dbReference type="Gene3D" id="1.25.40.10">
    <property type="entry name" value="Tetratricopeptide repeat domain"/>
    <property type="match status" value="1"/>
</dbReference>
<dbReference type="InterPro" id="IPR014162">
    <property type="entry name" value="CpoB_C"/>
</dbReference>
<comment type="caution">
    <text evidence="3">The sequence shown here is derived from an EMBL/GenBank/DDBJ whole genome shotgun (WGS) entry which is preliminary data.</text>
</comment>
<accession>A0A4V1KXA7</accession>